<evidence type="ECO:0000256" key="1">
    <source>
        <dbReference type="ARBA" id="ARBA00022679"/>
    </source>
</evidence>
<evidence type="ECO:0000259" key="3">
    <source>
        <dbReference type="PROSITE" id="PS51186"/>
    </source>
</evidence>
<proteinExistence type="predicted"/>
<dbReference type="InterPro" id="IPR000182">
    <property type="entry name" value="GNAT_dom"/>
</dbReference>
<gene>
    <name evidence="4" type="ORF">E1163_02300</name>
</gene>
<accession>A0ABW9RIE7</accession>
<evidence type="ECO:0000313" key="4">
    <source>
        <dbReference type="EMBL" id="MTI23773.1"/>
    </source>
</evidence>
<keyword evidence="1" id="KW-0808">Transferase</keyword>
<dbReference type="Pfam" id="PF00583">
    <property type="entry name" value="Acetyltransf_1"/>
    <property type="match status" value="1"/>
</dbReference>
<keyword evidence="2" id="KW-0012">Acyltransferase</keyword>
<name>A0ABW9RIE7_9BACT</name>
<dbReference type="SUPFAM" id="SSF55729">
    <property type="entry name" value="Acyl-CoA N-acyltransferases (Nat)"/>
    <property type="match status" value="1"/>
</dbReference>
<reference evidence="4 5" key="1">
    <citation type="submission" date="2019-02" db="EMBL/GenBank/DDBJ databases">
        <authorList>
            <person name="Goldberg S.R."/>
            <person name="Haltli B.A."/>
            <person name="Correa H."/>
            <person name="Russell K.G."/>
        </authorList>
    </citation>
    <scope>NUCLEOTIDE SEQUENCE [LARGE SCALE GENOMIC DNA]</scope>
    <source>
        <strain evidence="4 5">JCM 16186</strain>
    </source>
</reference>
<dbReference type="PANTHER" id="PTHR43877">
    <property type="entry name" value="AMINOALKYLPHOSPHONATE N-ACETYLTRANSFERASE-RELATED-RELATED"/>
    <property type="match status" value="1"/>
</dbReference>
<organism evidence="4 5">
    <name type="scientific">Fulvivirga kasyanovii</name>
    <dbReference type="NCBI Taxonomy" id="396812"/>
    <lineage>
        <taxon>Bacteria</taxon>
        <taxon>Pseudomonadati</taxon>
        <taxon>Bacteroidota</taxon>
        <taxon>Cytophagia</taxon>
        <taxon>Cytophagales</taxon>
        <taxon>Fulvivirgaceae</taxon>
        <taxon>Fulvivirga</taxon>
    </lineage>
</organism>
<dbReference type="Proteomes" id="UP000798808">
    <property type="component" value="Unassembled WGS sequence"/>
</dbReference>
<protein>
    <submittedName>
        <fullName evidence="4">N-acetyltransferase</fullName>
    </submittedName>
</protein>
<dbReference type="InterPro" id="IPR050832">
    <property type="entry name" value="Bact_Acetyltransf"/>
</dbReference>
<dbReference type="Gene3D" id="3.40.630.30">
    <property type="match status" value="1"/>
</dbReference>
<dbReference type="InterPro" id="IPR016181">
    <property type="entry name" value="Acyl_CoA_acyltransferase"/>
</dbReference>
<dbReference type="RefSeq" id="WP_155169056.1">
    <property type="nucleotide sequence ID" value="NZ_BAAAFL010000068.1"/>
</dbReference>
<sequence length="150" mass="17556">MNDINIRPYKEADKEKLLHLIRLNTPQYFDPAEEGDFSDYLDNELETYFVVEDNGQIIGCGGINYFPEEHTARISWDMIHPEAQGKGVGKRLTLHRIEEIKKRKDIKTIVVRTTQLVYPFYEKAGFTLEKTEPDFWAPGYDLYLLKIVLN</sequence>
<feature type="domain" description="N-acetyltransferase" evidence="3">
    <location>
        <begin position="4"/>
        <end position="147"/>
    </location>
</feature>
<dbReference type="PROSITE" id="PS51186">
    <property type="entry name" value="GNAT"/>
    <property type="match status" value="1"/>
</dbReference>
<evidence type="ECO:0000256" key="2">
    <source>
        <dbReference type="ARBA" id="ARBA00023315"/>
    </source>
</evidence>
<dbReference type="CDD" id="cd04301">
    <property type="entry name" value="NAT_SF"/>
    <property type="match status" value="1"/>
</dbReference>
<comment type="caution">
    <text evidence="4">The sequence shown here is derived from an EMBL/GenBank/DDBJ whole genome shotgun (WGS) entry which is preliminary data.</text>
</comment>
<evidence type="ECO:0000313" key="5">
    <source>
        <dbReference type="Proteomes" id="UP000798808"/>
    </source>
</evidence>
<dbReference type="EMBL" id="SMLW01000299">
    <property type="protein sequence ID" value="MTI23773.1"/>
    <property type="molecule type" value="Genomic_DNA"/>
</dbReference>
<keyword evidence="5" id="KW-1185">Reference proteome</keyword>